<feature type="transmembrane region" description="Helical" evidence="1">
    <location>
        <begin position="100"/>
        <end position="121"/>
    </location>
</feature>
<proteinExistence type="predicted"/>
<keyword evidence="1" id="KW-0812">Transmembrane</keyword>
<organism evidence="3 4">
    <name type="scientific">Gnathostoma spinigerum</name>
    <dbReference type="NCBI Taxonomy" id="75299"/>
    <lineage>
        <taxon>Eukaryota</taxon>
        <taxon>Metazoa</taxon>
        <taxon>Ecdysozoa</taxon>
        <taxon>Nematoda</taxon>
        <taxon>Chromadorea</taxon>
        <taxon>Rhabditida</taxon>
        <taxon>Spirurina</taxon>
        <taxon>Gnathostomatomorpha</taxon>
        <taxon>Gnathostomatoidea</taxon>
        <taxon>Gnathostomatidae</taxon>
        <taxon>Gnathostoma</taxon>
    </lineage>
</organism>
<name>A0ABD6EGL0_9BILA</name>
<reference evidence="3 4" key="1">
    <citation type="submission" date="2024-08" db="EMBL/GenBank/DDBJ databases">
        <title>Gnathostoma spinigerum genome.</title>
        <authorList>
            <person name="Gonzalez-Bertolin B."/>
            <person name="Monzon S."/>
            <person name="Zaballos A."/>
            <person name="Jimenez P."/>
            <person name="Dekumyoy P."/>
            <person name="Varona S."/>
            <person name="Cuesta I."/>
            <person name="Sumanam S."/>
            <person name="Adisakwattana P."/>
            <person name="Gasser R.B."/>
            <person name="Hernandez-Gonzalez A."/>
            <person name="Young N.D."/>
            <person name="Perteguer M.J."/>
        </authorList>
    </citation>
    <scope>NUCLEOTIDE SEQUENCE [LARGE SCALE GENOMIC DNA]</scope>
    <source>
        <strain evidence="3">AL3</strain>
        <tissue evidence="3">Liver</tissue>
    </source>
</reference>
<evidence type="ECO:0000256" key="2">
    <source>
        <dbReference type="SAM" id="SignalP"/>
    </source>
</evidence>
<keyword evidence="1" id="KW-1133">Transmembrane helix</keyword>
<accession>A0ABD6EGL0</accession>
<sequence>MFTAVKLCRSLLLLLPLDECVYEYKAFISLGHVLTSSVTSNMFLLYEEHVCLCLLPKLRWIRSRLAISTFCYCYCFAFVAVVITVVAVVHHLSLSRLICVLLRVFPHHGCCLLAIVCFALGRARKICVKRSASNNTCETHN</sequence>
<protein>
    <submittedName>
        <fullName evidence="3">Uncharacterized protein</fullName>
    </submittedName>
</protein>
<comment type="caution">
    <text evidence="3">The sequence shown here is derived from an EMBL/GenBank/DDBJ whole genome shotgun (WGS) entry which is preliminary data.</text>
</comment>
<feature type="chain" id="PRO_5044862985" evidence="2">
    <location>
        <begin position="24"/>
        <end position="141"/>
    </location>
</feature>
<feature type="signal peptide" evidence="2">
    <location>
        <begin position="1"/>
        <end position="23"/>
    </location>
</feature>
<evidence type="ECO:0000313" key="3">
    <source>
        <dbReference type="EMBL" id="MFH4976078.1"/>
    </source>
</evidence>
<keyword evidence="1" id="KW-0472">Membrane</keyword>
<evidence type="ECO:0000256" key="1">
    <source>
        <dbReference type="SAM" id="Phobius"/>
    </source>
</evidence>
<evidence type="ECO:0000313" key="4">
    <source>
        <dbReference type="Proteomes" id="UP001608902"/>
    </source>
</evidence>
<keyword evidence="4" id="KW-1185">Reference proteome</keyword>
<dbReference type="Proteomes" id="UP001608902">
    <property type="component" value="Unassembled WGS sequence"/>
</dbReference>
<keyword evidence="2" id="KW-0732">Signal</keyword>
<dbReference type="EMBL" id="JBGFUD010001297">
    <property type="protein sequence ID" value="MFH4976078.1"/>
    <property type="molecule type" value="Genomic_DNA"/>
</dbReference>
<feature type="transmembrane region" description="Helical" evidence="1">
    <location>
        <begin position="65"/>
        <end position="88"/>
    </location>
</feature>
<gene>
    <name evidence="3" type="ORF">AB6A40_002787</name>
</gene>
<dbReference type="AlphaFoldDB" id="A0ABD6EGL0"/>